<accession>A0A6M5Z0Q5</accession>
<gene>
    <name evidence="2" type="ORF">FTUN_6996</name>
</gene>
<feature type="compositionally biased region" description="Polar residues" evidence="1">
    <location>
        <begin position="90"/>
        <end position="111"/>
    </location>
</feature>
<dbReference type="Proteomes" id="UP000503447">
    <property type="component" value="Chromosome"/>
</dbReference>
<dbReference type="KEGG" id="ftj:FTUN_6996"/>
<dbReference type="AlphaFoldDB" id="A0A6M5Z0Q5"/>
<protein>
    <recommendedName>
        <fullName evidence="4">Carboxypeptidase regulatory-like domain-containing protein</fullName>
    </recommendedName>
</protein>
<sequence length="149" mass="15446">MNFIKKLLSRRGGWTIVTAIALSSAAGCGLGLDGCDVQGRVTYQGKTVGYGTVLVTDDQGKTVRATLDPDGHYAATGVKAGTVRFAVVTSGPSGTVPPSNRKSETGGTAAQKSDPKQRVAVPKQYTNPESSGITTALNRGSNTFDIELK</sequence>
<reference evidence="3" key="1">
    <citation type="submission" date="2020-05" db="EMBL/GenBank/DDBJ databases">
        <title>Frigoriglobus tundricola gen. nov., sp. nov., a psychrotolerant cellulolytic planctomycete of the family Gemmataceae with two divergent copies of 16S rRNA gene.</title>
        <authorList>
            <person name="Kulichevskaya I.S."/>
            <person name="Ivanova A.A."/>
            <person name="Naumoff D.G."/>
            <person name="Beletsky A.V."/>
            <person name="Rijpstra W.I.C."/>
            <person name="Sinninghe Damste J.S."/>
            <person name="Mardanov A.V."/>
            <person name="Ravin N.V."/>
            <person name="Dedysh S.N."/>
        </authorList>
    </citation>
    <scope>NUCLEOTIDE SEQUENCE [LARGE SCALE GENOMIC DNA]</scope>
    <source>
        <strain evidence="3">PL17</strain>
    </source>
</reference>
<feature type="compositionally biased region" description="Polar residues" evidence="1">
    <location>
        <begin position="124"/>
        <end position="149"/>
    </location>
</feature>
<feature type="region of interest" description="Disordered" evidence="1">
    <location>
        <begin position="89"/>
        <end position="149"/>
    </location>
</feature>
<evidence type="ECO:0000313" key="2">
    <source>
        <dbReference type="EMBL" id="QJW99384.1"/>
    </source>
</evidence>
<dbReference type="PROSITE" id="PS51257">
    <property type="entry name" value="PROKAR_LIPOPROTEIN"/>
    <property type="match status" value="1"/>
</dbReference>
<evidence type="ECO:0008006" key="4">
    <source>
        <dbReference type="Google" id="ProtNLM"/>
    </source>
</evidence>
<dbReference type="EMBL" id="CP053452">
    <property type="protein sequence ID" value="QJW99384.1"/>
    <property type="molecule type" value="Genomic_DNA"/>
</dbReference>
<proteinExistence type="predicted"/>
<evidence type="ECO:0000313" key="3">
    <source>
        <dbReference type="Proteomes" id="UP000503447"/>
    </source>
</evidence>
<organism evidence="2 3">
    <name type="scientific">Frigoriglobus tundricola</name>
    <dbReference type="NCBI Taxonomy" id="2774151"/>
    <lineage>
        <taxon>Bacteria</taxon>
        <taxon>Pseudomonadati</taxon>
        <taxon>Planctomycetota</taxon>
        <taxon>Planctomycetia</taxon>
        <taxon>Gemmatales</taxon>
        <taxon>Gemmataceae</taxon>
        <taxon>Frigoriglobus</taxon>
    </lineage>
</organism>
<keyword evidence="3" id="KW-1185">Reference proteome</keyword>
<name>A0A6M5Z0Q5_9BACT</name>
<evidence type="ECO:0000256" key="1">
    <source>
        <dbReference type="SAM" id="MobiDB-lite"/>
    </source>
</evidence>